<keyword evidence="4 8" id="KW-0812">Transmembrane</keyword>
<feature type="transmembrane region" description="Helical" evidence="8">
    <location>
        <begin position="114"/>
        <end position="134"/>
    </location>
</feature>
<evidence type="ECO:0000313" key="10">
    <source>
        <dbReference type="Proteomes" id="UP000494106"/>
    </source>
</evidence>
<dbReference type="OrthoDB" id="5800391at2759"/>
<feature type="transmembrane region" description="Helical" evidence="8">
    <location>
        <begin position="189"/>
        <end position="212"/>
    </location>
</feature>
<keyword evidence="7" id="KW-0675">Receptor</keyword>
<dbReference type="EMBL" id="CADEBC010000524">
    <property type="protein sequence ID" value="CAB3245373.1"/>
    <property type="molecule type" value="Genomic_DNA"/>
</dbReference>
<accession>A0A8S1AK57</accession>
<evidence type="ECO:0000256" key="7">
    <source>
        <dbReference type="ARBA" id="ARBA00023170"/>
    </source>
</evidence>
<dbReference type="AlphaFoldDB" id="A0A8S1AK57"/>
<feature type="transmembrane region" description="Helical" evidence="8">
    <location>
        <begin position="381"/>
        <end position="407"/>
    </location>
</feature>
<dbReference type="PANTHER" id="PTHR21421:SF29">
    <property type="entry name" value="GUSTATORY RECEPTOR 5A FOR TREHALOSE-RELATED"/>
    <property type="match status" value="1"/>
</dbReference>
<dbReference type="GO" id="GO:0050916">
    <property type="term" value="P:sensory perception of sweet taste"/>
    <property type="evidence" value="ECO:0007669"/>
    <property type="project" value="UniProtKB-ARBA"/>
</dbReference>
<evidence type="ECO:0000256" key="8">
    <source>
        <dbReference type="SAM" id="Phobius"/>
    </source>
</evidence>
<organism evidence="9 10">
    <name type="scientific">Arctia plantaginis</name>
    <name type="common">Wood tiger moth</name>
    <name type="synonym">Phalaena plantaginis</name>
    <dbReference type="NCBI Taxonomy" id="874455"/>
    <lineage>
        <taxon>Eukaryota</taxon>
        <taxon>Metazoa</taxon>
        <taxon>Ecdysozoa</taxon>
        <taxon>Arthropoda</taxon>
        <taxon>Hexapoda</taxon>
        <taxon>Insecta</taxon>
        <taxon>Pterygota</taxon>
        <taxon>Neoptera</taxon>
        <taxon>Endopterygota</taxon>
        <taxon>Lepidoptera</taxon>
        <taxon>Glossata</taxon>
        <taxon>Ditrysia</taxon>
        <taxon>Noctuoidea</taxon>
        <taxon>Erebidae</taxon>
        <taxon>Arctiinae</taxon>
        <taxon>Arctia</taxon>
    </lineage>
</organism>
<keyword evidence="5 8" id="KW-1133">Transmembrane helix</keyword>
<keyword evidence="3" id="KW-1003">Cell membrane</keyword>
<evidence type="ECO:0000256" key="2">
    <source>
        <dbReference type="ARBA" id="ARBA00005327"/>
    </source>
</evidence>
<proteinExistence type="inferred from homology"/>
<sequence length="479" mass="55382">MENEINSHKHLDDANAFCQLQQEIPEGSYLKKDFRSWVEDKKKDDMNYSESSLDKNEEYTINSNNDKENTQFDLFQRAMKAILRYGQWVGLNPVTAILNHDIAKIRFKLCSWRFFYTIILATFQALISIVSVYNHHPTHPGYTVKFFIFWSLSLASVCTTIIFIQIASKWEILLKEILNCHLDKYIDKGISFWCDLSSIVFLILAIVEYVVYFMWEISEVLECAEIVDYNTIEIIVRNMDPAIFEIGIPYSIPIAILLQVNNIFTSANWTLADVYIICISLYLTSMLKEINKKILWVADKNYLSPSIWGTLREDYSRATRLIRRFDDVFSGLILLSFANNLSWICVQIFNVLDNGIKPQHKSLEECPYHRTTPFHGYERSIYVVFSLIFLIVRFTTMCLVAASVNVASSVPASGLYRVPSCAYSLEVRRFLDQVHDDVVALTGMKYFHITRDLVLSMAGTILTYELVLLQLSSEELDNA</sequence>
<reference evidence="9 10" key="1">
    <citation type="submission" date="2020-04" db="EMBL/GenBank/DDBJ databases">
        <authorList>
            <person name="Wallbank WR R."/>
            <person name="Pardo Diaz C."/>
            <person name="Kozak K."/>
            <person name="Martin S."/>
            <person name="Jiggins C."/>
            <person name="Moest M."/>
            <person name="Warren A I."/>
            <person name="Byers J.R.P. K."/>
            <person name="Montejo-Kovacevich G."/>
            <person name="Yen C E."/>
        </authorList>
    </citation>
    <scope>NUCLEOTIDE SEQUENCE [LARGE SCALE GENOMIC DNA]</scope>
</reference>
<comment type="similarity">
    <text evidence="2">Belongs to the insect chemoreceptor superfamily. Gustatory receptor (GR) family. Gr5a subfamily.</text>
</comment>
<feature type="transmembrane region" description="Helical" evidence="8">
    <location>
        <begin position="328"/>
        <end position="349"/>
    </location>
</feature>
<dbReference type="PANTHER" id="PTHR21421">
    <property type="entry name" value="GUSTATORY RECEPTOR"/>
    <property type="match status" value="1"/>
</dbReference>
<dbReference type="InterPro" id="IPR009318">
    <property type="entry name" value="Gustatory_rcpt"/>
</dbReference>
<dbReference type="GO" id="GO:0005886">
    <property type="term" value="C:plasma membrane"/>
    <property type="evidence" value="ECO:0007669"/>
    <property type="project" value="UniProtKB-SubCell"/>
</dbReference>
<feature type="transmembrane region" description="Helical" evidence="8">
    <location>
        <begin position="263"/>
        <end position="283"/>
    </location>
</feature>
<dbReference type="Pfam" id="PF06151">
    <property type="entry name" value="Trehalose_recp"/>
    <property type="match status" value="2"/>
</dbReference>
<dbReference type="GO" id="GO:0008527">
    <property type="term" value="F:taste receptor activity"/>
    <property type="evidence" value="ECO:0007669"/>
    <property type="project" value="InterPro"/>
</dbReference>
<comment type="subcellular location">
    <subcellularLocation>
        <location evidence="1">Cell membrane</location>
        <topology evidence="1">Multi-pass membrane protein</topology>
    </subcellularLocation>
</comment>
<keyword evidence="6 8" id="KW-0472">Membrane</keyword>
<comment type="caution">
    <text evidence="9">The sequence shown here is derived from an EMBL/GenBank/DDBJ whole genome shotgun (WGS) entry which is preliminary data.</text>
</comment>
<name>A0A8S1AK57_ARCPL</name>
<gene>
    <name evidence="9" type="ORF">APLA_LOCUS10430</name>
</gene>
<evidence type="ECO:0000256" key="4">
    <source>
        <dbReference type="ARBA" id="ARBA00022692"/>
    </source>
</evidence>
<dbReference type="Proteomes" id="UP000494106">
    <property type="component" value="Unassembled WGS sequence"/>
</dbReference>
<evidence type="ECO:0000256" key="1">
    <source>
        <dbReference type="ARBA" id="ARBA00004651"/>
    </source>
</evidence>
<keyword evidence="10" id="KW-1185">Reference proteome</keyword>
<evidence type="ECO:0000256" key="6">
    <source>
        <dbReference type="ARBA" id="ARBA00023136"/>
    </source>
</evidence>
<evidence type="ECO:0008006" key="11">
    <source>
        <dbReference type="Google" id="ProtNLM"/>
    </source>
</evidence>
<evidence type="ECO:0000313" key="9">
    <source>
        <dbReference type="EMBL" id="CAB3245373.1"/>
    </source>
</evidence>
<feature type="transmembrane region" description="Helical" evidence="8">
    <location>
        <begin position="146"/>
        <end position="168"/>
    </location>
</feature>
<evidence type="ECO:0000256" key="3">
    <source>
        <dbReference type="ARBA" id="ARBA00022475"/>
    </source>
</evidence>
<evidence type="ECO:0000256" key="5">
    <source>
        <dbReference type="ARBA" id="ARBA00022989"/>
    </source>
</evidence>
<protein>
    <recommendedName>
        <fullName evidence="11">Gustatory receptor</fullName>
    </recommendedName>
</protein>